<dbReference type="Pfam" id="PF03193">
    <property type="entry name" value="RsgA_GTPase"/>
    <property type="match status" value="1"/>
</dbReference>
<keyword evidence="3" id="KW-0963">Cytoplasm</keyword>
<feature type="binding site" evidence="3">
    <location>
        <position position="434"/>
    </location>
    <ligand>
        <name>Zn(2+)</name>
        <dbReference type="ChEBI" id="CHEBI:29105"/>
    </ligand>
</feature>
<dbReference type="PROSITE" id="PS50936">
    <property type="entry name" value="ENGC_GTPASE"/>
    <property type="match status" value="1"/>
</dbReference>
<name>A0A318A324_9MICO</name>
<evidence type="ECO:0000313" key="8">
    <source>
        <dbReference type="Proteomes" id="UP000246722"/>
    </source>
</evidence>
<organism evidence="7 8">
    <name type="scientific">Cryobacterium arcticum</name>
    <dbReference type="NCBI Taxonomy" id="670052"/>
    <lineage>
        <taxon>Bacteria</taxon>
        <taxon>Bacillati</taxon>
        <taxon>Actinomycetota</taxon>
        <taxon>Actinomycetes</taxon>
        <taxon>Micrococcales</taxon>
        <taxon>Microbacteriaceae</taxon>
        <taxon>Cryobacterium</taxon>
    </lineage>
</organism>
<accession>A0A318A324</accession>
<evidence type="ECO:0000256" key="1">
    <source>
        <dbReference type="ARBA" id="ARBA00022741"/>
    </source>
</evidence>
<feature type="binding site" evidence="3">
    <location>
        <begin position="349"/>
        <end position="357"/>
    </location>
    <ligand>
        <name>GTP</name>
        <dbReference type="ChEBI" id="CHEBI:37565"/>
    </ligand>
</feature>
<feature type="region of interest" description="Disordered" evidence="4">
    <location>
        <begin position="1"/>
        <end position="172"/>
    </location>
</feature>
<feature type="compositionally biased region" description="Low complexity" evidence="4">
    <location>
        <begin position="69"/>
        <end position="98"/>
    </location>
</feature>
<evidence type="ECO:0000313" key="7">
    <source>
        <dbReference type="EMBL" id="PXA72706.1"/>
    </source>
</evidence>
<keyword evidence="3" id="KW-0862">Zinc</keyword>
<evidence type="ECO:0000256" key="3">
    <source>
        <dbReference type="HAMAP-Rule" id="MF_01820"/>
    </source>
</evidence>
<dbReference type="GO" id="GO:0019843">
    <property type="term" value="F:rRNA binding"/>
    <property type="evidence" value="ECO:0007669"/>
    <property type="project" value="UniProtKB-KW"/>
</dbReference>
<keyword evidence="3" id="KW-0479">Metal-binding</keyword>
<protein>
    <recommendedName>
        <fullName evidence="3">Small ribosomal subunit biogenesis GTPase RsgA</fullName>
        <ecNumber evidence="3">3.6.1.-</ecNumber>
    </recommendedName>
</protein>
<feature type="compositionally biased region" description="Pro residues" evidence="4">
    <location>
        <begin position="11"/>
        <end position="30"/>
    </location>
</feature>
<dbReference type="EMBL" id="QHLY01000004">
    <property type="protein sequence ID" value="PXA72706.1"/>
    <property type="molecule type" value="Genomic_DNA"/>
</dbReference>
<feature type="compositionally biased region" description="Low complexity" evidence="4">
    <location>
        <begin position="31"/>
        <end position="59"/>
    </location>
</feature>
<dbReference type="AlphaFoldDB" id="A0A318A324"/>
<evidence type="ECO:0000256" key="4">
    <source>
        <dbReference type="SAM" id="MobiDB-lite"/>
    </source>
</evidence>
<keyword evidence="1 3" id="KW-0547">Nucleotide-binding</keyword>
<feature type="compositionally biased region" description="Basic residues" evidence="4">
    <location>
        <begin position="155"/>
        <end position="166"/>
    </location>
</feature>
<feature type="compositionally biased region" description="Acidic residues" evidence="4">
    <location>
        <begin position="139"/>
        <end position="148"/>
    </location>
</feature>
<feature type="domain" description="EngC GTPase" evidence="5">
    <location>
        <begin position="262"/>
        <end position="408"/>
    </location>
</feature>
<dbReference type="GO" id="GO:0005525">
    <property type="term" value="F:GTP binding"/>
    <property type="evidence" value="ECO:0007669"/>
    <property type="project" value="UniProtKB-UniRule"/>
</dbReference>
<dbReference type="Gene3D" id="3.40.50.300">
    <property type="entry name" value="P-loop containing nucleotide triphosphate hydrolases"/>
    <property type="match status" value="1"/>
</dbReference>
<dbReference type="GO" id="GO:0046872">
    <property type="term" value="F:metal ion binding"/>
    <property type="evidence" value="ECO:0007669"/>
    <property type="project" value="UniProtKB-KW"/>
</dbReference>
<dbReference type="GO" id="GO:0042274">
    <property type="term" value="P:ribosomal small subunit biogenesis"/>
    <property type="evidence" value="ECO:0007669"/>
    <property type="project" value="UniProtKB-UniRule"/>
</dbReference>
<dbReference type="InterPro" id="IPR004881">
    <property type="entry name" value="Ribosome_biogen_GTPase_RsgA"/>
</dbReference>
<keyword evidence="3" id="KW-0690">Ribosome biogenesis</keyword>
<evidence type="ECO:0000259" key="6">
    <source>
        <dbReference type="PROSITE" id="PS51721"/>
    </source>
</evidence>
<proteinExistence type="inferred from homology"/>
<reference evidence="7 8" key="1">
    <citation type="submission" date="2018-05" db="EMBL/GenBank/DDBJ databases">
        <title>Genetic diversity of glacier-inhabiting Cryobacterium bacteria in China and description of Cryobacterium mengkeensis sp. nov. and Arthrobacter glacialis sp. nov.</title>
        <authorList>
            <person name="Liu Q."/>
            <person name="Xin Y.-H."/>
        </authorList>
    </citation>
    <scope>NUCLEOTIDE SEQUENCE [LARGE SCALE GENOMIC DNA]</scope>
    <source>
        <strain evidence="7 8">SK-1</strain>
    </source>
</reference>
<feature type="domain" description="CP-type G" evidence="6">
    <location>
        <begin position="253"/>
        <end position="410"/>
    </location>
</feature>
<dbReference type="OrthoDB" id="9809485at2"/>
<dbReference type="GO" id="GO:0005737">
    <property type="term" value="C:cytoplasm"/>
    <property type="evidence" value="ECO:0007669"/>
    <property type="project" value="UniProtKB-SubCell"/>
</dbReference>
<dbReference type="PROSITE" id="PS51721">
    <property type="entry name" value="G_CP"/>
    <property type="match status" value="1"/>
</dbReference>
<comment type="subunit">
    <text evidence="3">Monomer. Associates with 30S ribosomal subunit, binds 16S rRNA.</text>
</comment>
<dbReference type="InterPro" id="IPR030378">
    <property type="entry name" value="G_CP_dom"/>
</dbReference>
<dbReference type="InterPro" id="IPR010914">
    <property type="entry name" value="RsgA_GTPase_dom"/>
</dbReference>
<dbReference type="HAMAP" id="MF_01820">
    <property type="entry name" value="GTPase_RsgA"/>
    <property type="match status" value="1"/>
</dbReference>
<comment type="similarity">
    <text evidence="3">Belongs to the TRAFAC class YlqF/YawG GTPase family. RsgA subfamily.</text>
</comment>
<dbReference type="CDD" id="cd01854">
    <property type="entry name" value="YjeQ_EngC"/>
    <property type="match status" value="1"/>
</dbReference>
<evidence type="ECO:0000259" key="5">
    <source>
        <dbReference type="PROSITE" id="PS50936"/>
    </source>
</evidence>
<feature type="binding site" evidence="3">
    <location>
        <position position="438"/>
    </location>
    <ligand>
        <name>Zn(2+)</name>
        <dbReference type="ChEBI" id="CHEBI:29105"/>
    </ligand>
</feature>
<keyword evidence="3" id="KW-0378">Hydrolase</keyword>
<comment type="caution">
    <text evidence="7">The sequence shown here is derived from an EMBL/GenBank/DDBJ whole genome shotgun (WGS) entry which is preliminary data.</text>
</comment>
<sequence length="487" mass="51947">MASTSICPPAASWPPPWSGWPPWPTRPAPSPASATSATTRPTGSPRSPPRSTTSAARSPNCRTACESNPGRCTAAPGTATTTTGWRPPARCSASLWRASRWRTSARRPRRSPSSPSSGTACSRTTAPIDGNSVTWWSSPDDDEPEQYDESSVRIRPGRKGTKPRTKTRPEHGDALTGRILSVDRGRYTVMLDENKRTERRVTAARASELRKHAVVTGDRVDIVGDTSGAQGSLSRIVRIVPRETLLRRSADDTDAVERVIVANADQMLIVVAAANPEPRIRLVDRYLVAAYDAGVSPILCITKTDLADPAEFLSNFAGLDLPVFQSRDDAMPLEEISAALVGHDTVFVGHSGVGKSTLVNALVPDAHRAVGVVNTVTGRGRHTSSSTISLRLETAAGRGWVIDTPGVRSFGLGHINTDNILRAFTDLAAIAENCPRGCTHLPSSPDCAINEAVAAGTLGETGKARLDSLQRLLETFAAAPTHRQGEN</sequence>
<feature type="binding site" evidence="3">
    <location>
        <begin position="302"/>
        <end position="305"/>
    </location>
    <ligand>
        <name>GTP</name>
        <dbReference type="ChEBI" id="CHEBI:37565"/>
    </ligand>
</feature>
<keyword evidence="3" id="KW-0699">rRNA-binding</keyword>
<dbReference type="InterPro" id="IPR027417">
    <property type="entry name" value="P-loop_NTPase"/>
</dbReference>
<feature type="binding site" evidence="3">
    <location>
        <position position="447"/>
    </location>
    <ligand>
        <name>Zn(2+)</name>
        <dbReference type="ChEBI" id="CHEBI:29105"/>
    </ligand>
</feature>
<dbReference type="NCBIfam" id="TIGR00157">
    <property type="entry name" value="ribosome small subunit-dependent GTPase A"/>
    <property type="match status" value="1"/>
</dbReference>
<keyword evidence="3" id="KW-0694">RNA-binding</keyword>
<evidence type="ECO:0000256" key="2">
    <source>
        <dbReference type="ARBA" id="ARBA00023134"/>
    </source>
</evidence>
<feature type="binding site" evidence="3">
    <location>
        <position position="440"/>
    </location>
    <ligand>
        <name>Zn(2+)</name>
        <dbReference type="ChEBI" id="CHEBI:29105"/>
    </ligand>
</feature>
<feature type="compositionally biased region" description="Low complexity" evidence="4">
    <location>
        <begin position="111"/>
        <end position="124"/>
    </location>
</feature>
<dbReference type="Proteomes" id="UP000246722">
    <property type="component" value="Unassembled WGS sequence"/>
</dbReference>
<feature type="compositionally biased region" description="Basic residues" evidence="4">
    <location>
        <begin position="99"/>
        <end position="110"/>
    </location>
</feature>
<dbReference type="EC" id="3.6.1.-" evidence="3"/>
<dbReference type="Gene3D" id="1.10.40.50">
    <property type="entry name" value="Probable gtpase engc, domain 3"/>
    <property type="match status" value="1"/>
</dbReference>
<comment type="function">
    <text evidence="3">One of several proteins that assist in the late maturation steps of the functional core of the 30S ribosomal subunit. Helps release RbfA from mature subunits. May play a role in the assembly of ribosomal proteins into the subunit. Circularly permuted GTPase that catalyzes slow GTP hydrolysis, GTPase activity is stimulated by the 30S ribosomal subunit.</text>
</comment>
<keyword evidence="2 3" id="KW-0342">GTP-binding</keyword>
<keyword evidence="8" id="KW-1185">Reference proteome</keyword>
<dbReference type="PANTHER" id="PTHR32120:SF11">
    <property type="entry name" value="SMALL RIBOSOMAL SUBUNIT BIOGENESIS GTPASE RSGA 1, MITOCHONDRIAL-RELATED"/>
    <property type="match status" value="1"/>
</dbReference>
<comment type="subcellular location">
    <subcellularLocation>
        <location evidence="3">Cytoplasm</location>
    </subcellularLocation>
</comment>
<dbReference type="GO" id="GO:0003924">
    <property type="term" value="F:GTPase activity"/>
    <property type="evidence" value="ECO:0007669"/>
    <property type="project" value="UniProtKB-UniRule"/>
</dbReference>
<gene>
    <name evidence="3 7" type="primary">rsgA</name>
    <name evidence="7" type="ORF">CTB96_00920</name>
</gene>
<dbReference type="PANTHER" id="PTHR32120">
    <property type="entry name" value="SMALL RIBOSOMAL SUBUNIT BIOGENESIS GTPASE RSGA"/>
    <property type="match status" value="1"/>
</dbReference>
<dbReference type="SUPFAM" id="SSF52540">
    <property type="entry name" value="P-loop containing nucleoside triphosphate hydrolases"/>
    <property type="match status" value="1"/>
</dbReference>
<comment type="cofactor">
    <cofactor evidence="3">
        <name>Zn(2+)</name>
        <dbReference type="ChEBI" id="CHEBI:29105"/>
    </cofactor>
    <text evidence="3">Binds 1 zinc ion per subunit.</text>
</comment>